<dbReference type="InterPro" id="IPR003594">
    <property type="entry name" value="HATPase_dom"/>
</dbReference>
<dbReference type="GO" id="GO:0016020">
    <property type="term" value="C:membrane"/>
    <property type="evidence" value="ECO:0007669"/>
    <property type="project" value="InterPro"/>
</dbReference>
<dbReference type="Gene3D" id="1.20.5.1930">
    <property type="match status" value="1"/>
</dbReference>
<evidence type="ECO:0000256" key="6">
    <source>
        <dbReference type="ARBA" id="ARBA00022777"/>
    </source>
</evidence>
<evidence type="ECO:0000256" key="4">
    <source>
        <dbReference type="ARBA" id="ARBA00022679"/>
    </source>
</evidence>
<evidence type="ECO:0000256" key="2">
    <source>
        <dbReference type="ARBA" id="ARBA00012438"/>
    </source>
</evidence>
<sequence>MRAREDGTGDGEWRRPGPTRAEQRADVILGLLVAAGGQVSLELARSTGVEFGPYPSTAEQTAWVLAVCLPLCVRRRAPLTVLAVVATVFIALQARYVPEGTMTSVALFSALYTAGAWARDRRAGLATRVVVVVAMFCWFGIALSQTAWAEASLDLSGEQRGALPPLTASVAYGLLLNVAYFSAAWVFGDAAWRSARQRAELTAVADELRATRERSERRAVLEERLRIARELHDVVAHHVSVMGVQAGAARRVLDRDPERARETIGLIERSSRAAVEEMRRLLGVLRSEGGVEPAPGLERLPDLVARSAGAVDVELAVVGAPRPVPPSVSVSAYRVVQEALTNVVKHAAARHALVRVRWLADELEVEVVDDGRPTVPTRRRPEGSGLGLVGMRERVGLHDGQLEVGPRPEGGWRVRARFAAPPEGSGGPGTAPAAPAVVP</sequence>
<keyword evidence="13" id="KW-1185">Reference proteome</keyword>
<comment type="catalytic activity">
    <reaction evidence="1">
        <text>ATP + protein L-histidine = ADP + protein N-phospho-L-histidine.</text>
        <dbReference type="EC" id="2.7.13.3"/>
    </reaction>
</comment>
<evidence type="ECO:0000256" key="9">
    <source>
        <dbReference type="SAM" id="MobiDB-lite"/>
    </source>
</evidence>
<evidence type="ECO:0000256" key="7">
    <source>
        <dbReference type="ARBA" id="ARBA00022840"/>
    </source>
</evidence>
<dbReference type="Pfam" id="PF02518">
    <property type="entry name" value="HATPase_c"/>
    <property type="match status" value="1"/>
</dbReference>
<evidence type="ECO:0000256" key="1">
    <source>
        <dbReference type="ARBA" id="ARBA00000085"/>
    </source>
</evidence>
<dbReference type="InterPro" id="IPR050482">
    <property type="entry name" value="Sensor_HK_TwoCompSys"/>
</dbReference>
<keyword evidence="7" id="KW-0067">ATP-binding</keyword>
<organism evidence="12 13">
    <name type="scientific">Vallicoccus soli</name>
    <dbReference type="NCBI Taxonomy" id="2339232"/>
    <lineage>
        <taxon>Bacteria</taxon>
        <taxon>Bacillati</taxon>
        <taxon>Actinomycetota</taxon>
        <taxon>Actinomycetes</taxon>
        <taxon>Motilibacterales</taxon>
        <taxon>Vallicoccaceae</taxon>
        <taxon>Vallicoccus</taxon>
    </lineage>
</organism>
<dbReference type="AlphaFoldDB" id="A0A3A3YSG2"/>
<dbReference type="EMBL" id="QZEZ01000007">
    <property type="protein sequence ID" value="RJK94350.1"/>
    <property type="molecule type" value="Genomic_DNA"/>
</dbReference>
<feature type="transmembrane region" description="Helical" evidence="10">
    <location>
        <begin position="169"/>
        <end position="188"/>
    </location>
</feature>
<dbReference type="GO" id="GO:0046983">
    <property type="term" value="F:protein dimerization activity"/>
    <property type="evidence" value="ECO:0007669"/>
    <property type="project" value="InterPro"/>
</dbReference>
<proteinExistence type="predicted"/>
<name>A0A3A3YSG2_9ACTN</name>
<gene>
    <name evidence="12" type="ORF">D5H78_14480</name>
</gene>
<keyword evidence="10" id="KW-0812">Transmembrane</keyword>
<feature type="transmembrane region" description="Helical" evidence="10">
    <location>
        <begin position="125"/>
        <end position="149"/>
    </location>
</feature>
<keyword evidence="8" id="KW-0902">Two-component regulatory system</keyword>
<evidence type="ECO:0000259" key="11">
    <source>
        <dbReference type="PROSITE" id="PS50109"/>
    </source>
</evidence>
<dbReference type="PANTHER" id="PTHR24421:SF10">
    <property type="entry name" value="NITRATE_NITRITE SENSOR PROTEIN NARQ"/>
    <property type="match status" value="1"/>
</dbReference>
<feature type="region of interest" description="Disordered" evidence="9">
    <location>
        <begin position="419"/>
        <end position="439"/>
    </location>
</feature>
<comment type="caution">
    <text evidence="12">The sequence shown here is derived from an EMBL/GenBank/DDBJ whole genome shotgun (WGS) entry which is preliminary data.</text>
</comment>
<keyword evidence="10" id="KW-0472">Membrane</keyword>
<dbReference type="Gene3D" id="3.30.565.10">
    <property type="entry name" value="Histidine kinase-like ATPase, C-terminal domain"/>
    <property type="match status" value="1"/>
</dbReference>
<evidence type="ECO:0000313" key="12">
    <source>
        <dbReference type="EMBL" id="RJK94350.1"/>
    </source>
</evidence>
<keyword evidence="4" id="KW-0808">Transferase</keyword>
<dbReference type="SMART" id="SM00387">
    <property type="entry name" value="HATPase_c"/>
    <property type="match status" value="1"/>
</dbReference>
<dbReference type="EC" id="2.7.13.3" evidence="2"/>
<evidence type="ECO:0000256" key="3">
    <source>
        <dbReference type="ARBA" id="ARBA00022553"/>
    </source>
</evidence>
<dbReference type="PROSITE" id="PS50109">
    <property type="entry name" value="HIS_KIN"/>
    <property type="match status" value="1"/>
</dbReference>
<reference evidence="12 13" key="1">
    <citation type="submission" date="2018-09" db="EMBL/GenBank/DDBJ databases">
        <title>YIM 75000 draft genome.</title>
        <authorList>
            <person name="Tang S."/>
            <person name="Feng Y."/>
        </authorList>
    </citation>
    <scope>NUCLEOTIDE SEQUENCE [LARGE SCALE GENOMIC DNA]</scope>
    <source>
        <strain evidence="12 13">YIM 75000</strain>
    </source>
</reference>
<feature type="compositionally biased region" description="Low complexity" evidence="9">
    <location>
        <begin position="430"/>
        <end position="439"/>
    </location>
</feature>
<accession>A0A3A3YSG2</accession>
<evidence type="ECO:0000256" key="10">
    <source>
        <dbReference type="SAM" id="Phobius"/>
    </source>
</evidence>
<feature type="domain" description="Histidine kinase" evidence="11">
    <location>
        <begin position="334"/>
        <end position="422"/>
    </location>
</feature>
<dbReference type="InterPro" id="IPR011712">
    <property type="entry name" value="Sig_transdc_His_kin_sub3_dim/P"/>
</dbReference>
<dbReference type="SUPFAM" id="SSF55874">
    <property type="entry name" value="ATPase domain of HSP90 chaperone/DNA topoisomerase II/histidine kinase"/>
    <property type="match status" value="1"/>
</dbReference>
<dbReference type="PANTHER" id="PTHR24421">
    <property type="entry name" value="NITRATE/NITRITE SENSOR PROTEIN NARX-RELATED"/>
    <property type="match status" value="1"/>
</dbReference>
<keyword evidence="10" id="KW-1133">Transmembrane helix</keyword>
<dbReference type="InterPro" id="IPR036890">
    <property type="entry name" value="HATPase_C_sf"/>
</dbReference>
<dbReference type="GO" id="GO:0000155">
    <property type="term" value="F:phosphorelay sensor kinase activity"/>
    <property type="evidence" value="ECO:0007669"/>
    <property type="project" value="InterPro"/>
</dbReference>
<keyword evidence="3" id="KW-0597">Phosphoprotein</keyword>
<dbReference type="InterPro" id="IPR005467">
    <property type="entry name" value="His_kinase_dom"/>
</dbReference>
<dbReference type="GO" id="GO:0005524">
    <property type="term" value="F:ATP binding"/>
    <property type="evidence" value="ECO:0007669"/>
    <property type="project" value="UniProtKB-KW"/>
</dbReference>
<evidence type="ECO:0000313" key="13">
    <source>
        <dbReference type="Proteomes" id="UP000265614"/>
    </source>
</evidence>
<protein>
    <recommendedName>
        <fullName evidence="2">histidine kinase</fullName>
        <ecNumber evidence="2">2.7.13.3</ecNumber>
    </recommendedName>
</protein>
<keyword evidence="6 12" id="KW-0418">Kinase</keyword>
<dbReference type="Proteomes" id="UP000265614">
    <property type="component" value="Unassembled WGS sequence"/>
</dbReference>
<evidence type="ECO:0000256" key="8">
    <source>
        <dbReference type="ARBA" id="ARBA00023012"/>
    </source>
</evidence>
<evidence type="ECO:0000256" key="5">
    <source>
        <dbReference type="ARBA" id="ARBA00022741"/>
    </source>
</evidence>
<dbReference type="Pfam" id="PF07730">
    <property type="entry name" value="HisKA_3"/>
    <property type="match status" value="1"/>
</dbReference>
<keyword evidence="5" id="KW-0547">Nucleotide-binding</keyword>
<dbReference type="OrthoDB" id="227596at2"/>
<dbReference type="CDD" id="cd16917">
    <property type="entry name" value="HATPase_UhpB-NarQ-NarX-like"/>
    <property type="match status" value="1"/>
</dbReference>